<evidence type="ECO:0000259" key="1">
    <source>
        <dbReference type="PROSITE" id="PS50112"/>
    </source>
</evidence>
<evidence type="ECO:0000313" key="5">
    <source>
        <dbReference type="Proteomes" id="UP000654257"/>
    </source>
</evidence>
<dbReference type="Gene3D" id="3.30.450.20">
    <property type="entry name" value="PAS domain"/>
    <property type="match status" value="1"/>
</dbReference>
<dbReference type="AlphaFoldDB" id="A0A917LE37"/>
<dbReference type="Gene3D" id="3.30.70.270">
    <property type="match status" value="1"/>
</dbReference>
<gene>
    <name evidence="4" type="ORF">GCM10007304_32130</name>
</gene>
<accession>A0A917LE37</accession>
<reference evidence="4" key="1">
    <citation type="journal article" date="2014" name="Int. J. Syst. Evol. Microbiol.">
        <title>Complete genome sequence of Corynebacterium casei LMG S-19264T (=DSM 44701T), isolated from a smear-ripened cheese.</title>
        <authorList>
            <consortium name="US DOE Joint Genome Institute (JGI-PGF)"/>
            <person name="Walter F."/>
            <person name="Albersmeier A."/>
            <person name="Kalinowski J."/>
            <person name="Ruckert C."/>
        </authorList>
    </citation>
    <scope>NUCLEOTIDE SEQUENCE</scope>
    <source>
        <strain evidence="4">CCM 7905</strain>
    </source>
</reference>
<dbReference type="InterPro" id="IPR043128">
    <property type="entry name" value="Rev_trsase/Diguanyl_cyclase"/>
</dbReference>
<dbReference type="Proteomes" id="UP000654257">
    <property type="component" value="Unassembled WGS sequence"/>
</dbReference>
<feature type="domain" description="GGDEF" evidence="3">
    <location>
        <begin position="162"/>
        <end position="287"/>
    </location>
</feature>
<dbReference type="SMART" id="SM00091">
    <property type="entry name" value="PAS"/>
    <property type="match status" value="1"/>
</dbReference>
<dbReference type="SUPFAM" id="SSF55785">
    <property type="entry name" value="PYP-like sensor domain (PAS domain)"/>
    <property type="match status" value="1"/>
</dbReference>
<dbReference type="CDD" id="cd01949">
    <property type="entry name" value="GGDEF"/>
    <property type="match status" value="1"/>
</dbReference>
<dbReference type="PANTHER" id="PTHR45138:SF9">
    <property type="entry name" value="DIGUANYLATE CYCLASE DGCM-RELATED"/>
    <property type="match status" value="1"/>
</dbReference>
<evidence type="ECO:0000259" key="3">
    <source>
        <dbReference type="PROSITE" id="PS50887"/>
    </source>
</evidence>
<dbReference type="InterPro" id="IPR000014">
    <property type="entry name" value="PAS"/>
</dbReference>
<dbReference type="InterPro" id="IPR000160">
    <property type="entry name" value="GGDEF_dom"/>
</dbReference>
<dbReference type="SUPFAM" id="SSF55073">
    <property type="entry name" value="Nucleotide cyclase"/>
    <property type="match status" value="1"/>
</dbReference>
<evidence type="ECO:0000259" key="2">
    <source>
        <dbReference type="PROSITE" id="PS50113"/>
    </source>
</evidence>
<organism evidence="4 5">
    <name type="scientific">Rhodococcoides trifolii</name>
    <dbReference type="NCBI Taxonomy" id="908250"/>
    <lineage>
        <taxon>Bacteria</taxon>
        <taxon>Bacillati</taxon>
        <taxon>Actinomycetota</taxon>
        <taxon>Actinomycetes</taxon>
        <taxon>Mycobacteriales</taxon>
        <taxon>Nocardiaceae</taxon>
        <taxon>Rhodococcoides</taxon>
    </lineage>
</organism>
<dbReference type="InterPro" id="IPR029787">
    <property type="entry name" value="Nucleotide_cyclase"/>
</dbReference>
<evidence type="ECO:0000313" key="4">
    <source>
        <dbReference type="EMBL" id="GGG15600.1"/>
    </source>
</evidence>
<dbReference type="InterPro" id="IPR035965">
    <property type="entry name" value="PAS-like_dom_sf"/>
</dbReference>
<protein>
    <recommendedName>
        <fullName evidence="6">Diguanylate cyclase</fullName>
    </recommendedName>
</protein>
<dbReference type="Pfam" id="PF00989">
    <property type="entry name" value="PAS"/>
    <property type="match status" value="1"/>
</dbReference>
<dbReference type="EMBL" id="BMCU01000003">
    <property type="protein sequence ID" value="GGG15600.1"/>
    <property type="molecule type" value="Genomic_DNA"/>
</dbReference>
<dbReference type="PROSITE" id="PS50113">
    <property type="entry name" value="PAC"/>
    <property type="match status" value="1"/>
</dbReference>
<dbReference type="NCBIfam" id="TIGR00229">
    <property type="entry name" value="sensory_box"/>
    <property type="match status" value="1"/>
</dbReference>
<dbReference type="Pfam" id="PF00990">
    <property type="entry name" value="GGDEF"/>
    <property type="match status" value="1"/>
</dbReference>
<proteinExistence type="predicted"/>
<dbReference type="InterPro" id="IPR013767">
    <property type="entry name" value="PAS_fold"/>
</dbReference>
<name>A0A917LE37_9NOCA</name>
<dbReference type="NCBIfam" id="TIGR00254">
    <property type="entry name" value="GGDEF"/>
    <property type="match status" value="1"/>
</dbReference>
<dbReference type="PROSITE" id="PS50112">
    <property type="entry name" value="PAS"/>
    <property type="match status" value="1"/>
</dbReference>
<dbReference type="PANTHER" id="PTHR45138">
    <property type="entry name" value="REGULATORY COMPONENTS OF SENSORY TRANSDUCTION SYSTEM"/>
    <property type="match status" value="1"/>
</dbReference>
<dbReference type="InterPro" id="IPR000700">
    <property type="entry name" value="PAS-assoc_C"/>
</dbReference>
<reference evidence="4" key="2">
    <citation type="submission" date="2020-09" db="EMBL/GenBank/DDBJ databases">
        <authorList>
            <person name="Sun Q."/>
            <person name="Sedlacek I."/>
        </authorList>
    </citation>
    <scope>NUCLEOTIDE SEQUENCE</scope>
    <source>
        <strain evidence="4">CCM 7905</strain>
    </source>
</reference>
<dbReference type="CDD" id="cd00130">
    <property type="entry name" value="PAS"/>
    <property type="match status" value="1"/>
</dbReference>
<dbReference type="SMART" id="SM00267">
    <property type="entry name" value="GGDEF"/>
    <property type="match status" value="1"/>
</dbReference>
<sequence length="288" mass="31784">MGVDEQWYRILFECSPVGIALADEDGLLVMMNEAYCTVLGRSEAELLGMSSRGYTHPDDLAQHAAMEQTMSDARARGEQLRVEKRYIRPDGSVRWGWVAAEAVVGPSGERWTMAVVNDTTSRRLAEDELNTLASTDPLTGLLNRRGWRDRLRLLASTPDRGQPLTLAVLDLDHFKSYNDAHGHHAGDDLIVAFAHRMQEVAGARGLCSRWGGEEFVLALPRSDAPVAAAILDELAAVAASMPGWVTFSAGYSTTRPGESFWECFDRADMLLYRAKREGRGRALTDEAV</sequence>
<comment type="caution">
    <text evidence="4">The sequence shown here is derived from an EMBL/GenBank/DDBJ whole genome shotgun (WGS) entry which is preliminary data.</text>
</comment>
<dbReference type="InterPro" id="IPR050469">
    <property type="entry name" value="Diguanylate_Cyclase"/>
</dbReference>
<dbReference type="GO" id="GO:0006355">
    <property type="term" value="P:regulation of DNA-templated transcription"/>
    <property type="evidence" value="ECO:0007669"/>
    <property type="project" value="InterPro"/>
</dbReference>
<keyword evidence="5" id="KW-1185">Reference proteome</keyword>
<feature type="domain" description="PAC" evidence="2">
    <location>
        <begin position="80"/>
        <end position="131"/>
    </location>
</feature>
<feature type="domain" description="PAS" evidence="1">
    <location>
        <begin position="4"/>
        <end position="59"/>
    </location>
</feature>
<evidence type="ECO:0008006" key="6">
    <source>
        <dbReference type="Google" id="ProtNLM"/>
    </source>
</evidence>
<dbReference type="PROSITE" id="PS50887">
    <property type="entry name" value="GGDEF"/>
    <property type="match status" value="1"/>
</dbReference>
<dbReference type="GO" id="GO:0052621">
    <property type="term" value="F:diguanylate cyclase activity"/>
    <property type="evidence" value="ECO:0007669"/>
    <property type="project" value="TreeGrafter"/>
</dbReference>
<dbReference type="RefSeq" id="WP_188545832.1">
    <property type="nucleotide sequence ID" value="NZ_BMCU01000003.1"/>
</dbReference>